<evidence type="ECO:0000256" key="1">
    <source>
        <dbReference type="ARBA" id="ARBA00004141"/>
    </source>
</evidence>
<keyword evidence="4 6" id="KW-1133">Transmembrane helix</keyword>
<evidence type="ECO:0000256" key="2">
    <source>
        <dbReference type="ARBA" id="ARBA00022448"/>
    </source>
</evidence>
<keyword evidence="5 6" id="KW-0472">Membrane</keyword>
<sequence>MTKSEKPGLMNHLSIQSDGVTTHVDIEIADEPISDKVKLNLEGPLVPVLQTDDANPSYHLVVWLELITDYNNTDNYSQALTDRWVVPILPLNLLQVFPKQETQKTLDILKYDRKLAGRLRLSFETNSPKKFKISYALDLSPATADEGLLYGTIILFGLYFFIIFDFINRALAAMLASTMSLAVLAFLNQRPTTAEIISWIDIDTLLLLFSMMILVAILGDTGLFDYLAVFAYKITNGKVWPLIYTLCIFTAILSSFLDNTTMVLLMTPVTIRLCEVMELNPVPILTAMVIYSNIGGTLTPVGDPPNVIITTNKKVIAAGVDFSNFVLHMSIGVVLAVIVASFQLKHIFHDTKLLKFGEPLQIQEMRHEIAIWQRAAASLSSYSREEKLVRDILLQKVQTLSAALDSKLTTGRISSLKYRSTLEELQDKYQIRDKWMLLKTSITLIFVIVLFFLHNLPNVNLSLGWTTLLGVFLILILADTKDLDGILARVEWSTLIFFASLFILMEALSCLGLIAWIGKQTEMIILSVSEEFRLAVAIILILWVSGIASAFVDNVPLTTMMIRIITNLSQNNELGLPLQPLVWALAYGACMGGNATLIGATANVVCAGVAEQHGYPFTFMQFFKVGFPITIGSLLTATVYLLVAHILFQWH</sequence>
<feature type="transmembrane region" description="Helical" evidence="6">
    <location>
        <begin position="325"/>
        <end position="344"/>
    </location>
</feature>
<feature type="transmembrane region" description="Helical" evidence="6">
    <location>
        <begin position="170"/>
        <end position="187"/>
    </location>
</feature>
<feature type="transmembrane region" description="Helical" evidence="6">
    <location>
        <begin position="625"/>
        <end position="648"/>
    </location>
</feature>
<accession>A0AAV7HF58</accession>
<keyword evidence="3 6" id="KW-0812">Transmembrane</keyword>
<feature type="transmembrane region" description="Helical" evidence="6">
    <location>
        <begin position="459"/>
        <end position="478"/>
    </location>
</feature>
<evidence type="ECO:0000256" key="5">
    <source>
        <dbReference type="ARBA" id="ARBA00023136"/>
    </source>
</evidence>
<keyword evidence="9" id="KW-1185">Reference proteome</keyword>
<evidence type="ECO:0000256" key="3">
    <source>
        <dbReference type="ARBA" id="ARBA00022692"/>
    </source>
</evidence>
<evidence type="ECO:0000313" key="9">
    <source>
        <dbReference type="Proteomes" id="UP000826195"/>
    </source>
</evidence>
<dbReference type="InterPro" id="IPR004680">
    <property type="entry name" value="Cit_transptr-like_dom"/>
</dbReference>
<evidence type="ECO:0000256" key="4">
    <source>
        <dbReference type="ARBA" id="ARBA00022989"/>
    </source>
</evidence>
<proteinExistence type="predicted"/>
<feature type="transmembrane region" description="Helical" evidence="6">
    <location>
        <begin position="532"/>
        <end position="552"/>
    </location>
</feature>
<evidence type="ECO:0000313" key="8">
    <source>
        <dbReference type="EMBL" id="KAH0535423.1"/>
    </source>
</evidence>
<organism evidence="8 9">
    <name type="scientific">Cotesia glomerata</name>
    <name type="common">Lepidopteran parasitic wasp</name>
    <name type="synonym">Apanteles glomeratus</name>
    <dbReference type="NCBI Taxonomy" id="32391"/>
    <lineage>
        <taxon>Eukaryota</taxon>
        <taxon>Metazoa</taxon>
        <taxon>Ecdysozoa</taxon>
        <taxon>Arthropoda</taxon>
        <taxon>Hexapoda</taxon>
        <taxon>Insecta</taxon>
        <taxon>Pterygota</taxon>
        <taxon>Neoptera</taxon>
        <taxon>Endopterygota</taxon>
        <taxon>Hymenoptera</taxon>
        <taxon>Apocrita</taxon>
        <taxon>Ichneumonoidea</taxon>
        <taxon>Braconidae</taxon>
        <taxon>Microgastrinae</taxon>
        <taxon>Cotesia</taxon>
    </lineage>
</organism>
<protein>
    <recommendedName>
        <fullName evidence="7">Citrate transporter-like domain-containing protein</fullName>
    </recommendedName>
</protein>
<dbReference type="EMBL" id="JAHXZJ010002982">
    <property type="protein sequence ID" value="KAH0535423.1"/>
    <property type="molecule type" value="Genomic_DNA"/>
</dbReference>
<feature type="transmembrane region" description="Helical" evidence="6">
    <location>
        <begin position="199"/>
        <end position="219"/>
    </location>
</feature>
<dbReference type="Pfam" id="PF03600">
    <property type="entry name" value="CitMHS"/>
    <property type="match status" value="1"/>
</dbReference>
<comment type="caution">
    <text evidence="8">The sequence shown here is derived from an EMBL/GenBank/DDBJ whole genome shotgun (WGS) entry which is preliminary data.</text>
</comment>
<feature type="transmembrane region" description="Helical" evidence="6">
    <location>
        <begin position="490"/>
        <end position="517"/>
    </location>
</feature>
<dbReference type="PANTHER" id="PTHR43568">
    <property type="entry name" value="P PROTEIN"/>
    <property type="match status" value="1"/>
</dbReference>
<feature type="transmembrane region" description="Helical" evidence="6">
    <location>
        <begin position="147"/>
        <end position="164"/>
    </location>
</feature>
<dbReference type="Proteomes" id="UP000826195">
    <property type="component" value="Unassembled WGS sequence"/>
</dbReference>
<evidence type="ECO:0000256" key="6">
    <source>
        <dbReference type="SAM" id="Phobius"/>
    </source>
</evidence>
<keyword evidence="2" id="KW-0813">Transport</keyword>
<dbReference type="GO" id="GO:0055085">
    <property type="term" value="P:transmembrane transport"/>
    <property type="evidence" value="ECO:0007669"/>
    <property type="project" value="InterPro"/>
</dbReference>
<feature type="domain" description="Citrate transporter-like" evidence="7">
    <location>
        <begin position="159"/>
        <end position="588"/>
    </location>
</feature>
<reference evidence="8 9" key="1">
    <citation type="journal article" date="2021" name="J. Hered.">
        <title>A chromosome-level genome assembly of the parasitoid wasp, Cotesia glomerata (Hymenoptera: Braconidae).</title>
        <authorList>
            <person name="Pinto B.J."/>
            <person name="Weis J.J."/>
            <person name="Gamble T."/>
            <person name="Ode P.J."/>
            <person name="Paul R."/>
            <person name="Zaspel J.M."/>
        </authorList>
    </citation>
    <scope>NUCLEOTIDE SEQUENCE [LARGE SCALE GENOMIC DNA]</scope>
    <source>
        <strain evidence="8">CgM1</strain>
    </source>
</reference>
<dbReference type="AlphaFoldDB" id="A0AAV7HF58"/>
<dbReference type="PANTHER" id="PTHR43568:SF1">
    <property type="entry name" value="P PROTEIN"/>
    <property type="match status" value="1"/>
</dbReference>
<gene>
    <name evidence="8" type="ORF">KQX54_016334</name>
</gene>
<dbReference type="CDD" id="cd01116">
    <property type="entry name" value="P_permease"/>
    <property type="match status" value="1"/>
</dbReference>
<dbReference type="InterPro" id="IPR051475">
    <property type="entry name" value="Diverse_Ion_Transporter"/>
</dbReference>
<feature type="transmembrane region" description="Helical" evidence="6">
    <location>
        <begin position="435"/>
        <end position="453"/>
    </location>
</feature>
<name>A0AAV7HF58_COTGL</name>
<feature type="transmembrane region" description="Helical" evidence="6">
    <location>
        <begin position="239"/>
        <end position="257"/>
    </location>
</feature>
<comment type="subcellular location">
    <subcellularLocation>
        <location evidence="1">Membrane</location>
        <topology evidence="1">Multi-pass membrane protein</topology>
    </subcellularLocation>
</comment>
<dbReference type="GO" id="GO:0016020">
    <property type="term" value="C:membrane"/>
    <property type="evidence" value="ECO:0007669"/>
    <property type="project" value="UniProtKB-SubCell"/>
</dbReference>
<evidence type="ECO:0000259" key="7">
    <source>
        <dbReference type="Pfam" id="PF03600"/>
    </source>
</evidence>